<accession>A0A1G2G626</accession>
<evidence type="ECO:0000259" key="5">
    <source>
        <dbReference type="Pfam" id="PF07731"/>
    </source>
</evidence>
<dbReference type="InterPro" id="IPR045087">
    <property type="entry name" value="Cu-oxidase_fam"/>
</dbReference>
<evidence type="ECO:0000313" key="8">
    <source>
        <dbReference type="Proteomes" id="UP000177785"/>
    </source>
</evidence>
<dbReference type="InterPro" id="IPR011707">
    <property type="entry name" value="Cu-oxidase-like_N"/>
</dbReference>
<dbReference type="InterPro" id="IPR001117">
    <property type="entry name" value="Cu-oxidase_2nd"/>
</dbReference>
<evidence type="ECO:0000256" key="2">
    <source>
        <dbReference type="ARBA" id="ARBA00023002"/>
    </source>
</evidence>
<dbReference type="AlphaFoldDB" id="A0A1G2G626"/>
<sequence>MERSKIYKLLAVIVCGVLAVLLVSRVSQWRSAAISLQEPFSRDIAGAGEVKSSEIIELANGATFDLVAEIVKKNIAGREVKMLAYNGSIPGPVLKVQKGAEVTINFTNKTDVDTTIHSHGVRLDSQYDGVPDVSQKPIHPGESFTYKVRFPDEGIFWYHPHIREDYAQELGLYGNYLVVPNQKNYWQAVNREVPIFLDDILMENGDIAAFSKQIANRTLMGRFGNTMLVNGMTDYQLEARQGDIMRLYITNAANVRTFNFTIPGIRLKLVGGDNGAYERESWTDAVVLAPSERAIVEVLFEKPGRYDLLNKTPVSVSSLGTIRVSEEKTIQPPTRDFSKLRQNDAVVAEMQAVRAYIAKEPDKKITLGIEMHGIDAESMPHSHSGGTHMMPDGTMMANGGMMGSADGIEWEDGMAAMNAMTDTNSVRWLIGDIATGKTNTDIRWEFKRGDKVKIRIFNDPMSMHPMQHPIHFHGQRFAVLAVDGKPADNLIWKDTVQVPIGVTVDILLDVSNPGDWMAHCHIAEHLESGMMFMFSVK</sequence>
<dbReference type="Proteomes" id="UP000177785">
    <property type="component" value="Unassembled WGS sequence"/>
</dbReference>
<feature type="domain" description="Plastocyanin-like" evidence="4">
    <location>
        <begin position="222"/>
        <end position="310"/>
    </location>
</feature>
<dbReference type="EMBL" id="MHNL01000005">
    <property type="protein sequence ID" value="OGZ45699.1"/>
    <property type="molecule type" value="Genomic_DNA"/>
</dbReference>
<dbReference type="Pfam" id="PF07731">
    <property type="entry name" value="Cu-oxidase_2"/>
    <property type="match status" value="1"/>
</dbReference>
<dbReference type="InterPro" id="IPR002355">
    <property type="entry name" value="Cu_oxidase_Cu_BS"/>
</dbReference>
<feature type="domain" description="Plastocyanin-like" evidence="6">
    <location>
        <begin position="76"/>
        <end position="182"/>
    </location>
</feature>
<dbReference type="SUPFAM" id="SSF49503">
    <property type="entry name" value="Cupredoxins"/>
    <property type="match status" value="3"/>
</dbReference>
<dbReference type="Pfam" id="PF00394">
    <property type="entry name" value="Cu-oxidase"/>
    <property type="match status" value="1"/>
</dbReference>
<dbReference type="Gene3D" id="2.60.40.420">
    <property type="entry name" value="Cupredoxins - blue copper proteins"/>
    <property type="match status" value="3"/>
</dbReference>
<feature type="domain" description="Plastocyanin-like" evidence="5">
    <location>
        <begin position="440"/>
        <end position="536"/>
    </location>
</feature>
<protein>
    <recommendedName>
        <fullName evidence="9">Copper oxidase</fullName>
    </recommendedName>
</protein>
<dbReference type="PROSITE" id="PS00080">
    <property type="entry name" value="MULTICOPPER_OXIDASE2"/>
    <property type="match status" value="1"/>
</dbReference>
<reference evidence="7 8" key="1">
    <citation type="journal article" date="2016" name="Nat. Commun.">
        <title>Thousands of microbial genomes shed light on interconnected biogeochemical processes in an aquifer system.</title>
        <authorList>
            <person name="Anantharaman K."/>
            <person name="Brown C.T."/>
            <person name="Hug L.A."/>
            <person name="Sharon I."/>
            <person name="Castelle C.J."/>
            <person name="Probst A.J."/>
            <person name="Thomas B.C."/>
            <person name="Singh A."/>
            <person name="Wilkins M.J."/>
            <person name="Karaoz U."/>
            <person name="Brodie E.L."/>
            <person name="Williams K.H."/>
            <person name="Hubbard S.S."/>
            <person name="Banfield J.F."/>
        </authorList>
    </citation>
    <scope>NUCLEOTIDE SEQUENCE [LARGE SCALE GENOMIC DNA]</scope>
</reference>
<evidence type="ECO:0000256" key="3">
    <source>
        <dbReference type="ARBA" id="ARBA00023008"/>
    </source>
</evidence>
<dbReference type="CDD" id="cd04207">
    <property type="entry name" value="CuRO_3_LCC_like"/>
    <property type="match status" value="1"/>
</dbReference>
<comment type="caution">
    <text evidence="7">The sequence shown here is derived from an EMBL/GenBank/DDBJ whole genome shotgun (WGS) entry which is preliminary data.</text>
</comment>
<name>A0A1G2G626_9BACT</name>
<dbReference type="Pfam" id="PF07732">
    <property type="entry name" value="Cu-oxidase_3"/>
    <property type="match status" value="1"/>
</dbReference>
<gene>
    <name evidence="7" type="ORF">A2756_02210</name>
</gene>
<evidence type="ECO:0000259" key="6">
    <source>
        <dbReference type="Pfam" id="PF07732"/>
    </source>
</evidence>
<proteinExistence type="predicted"/>
<dbReference type="PANTHER" id="PTHR11709:SF394">
    <property type="entry name" value="FI03373P-RELATED"/>
    <property type="match status" value="1"/>
</dbReference>
<dbReference type="STRING" id="1802115.A2756_02210"/>
<evidence type="ECO:0008006" key="9">
    <source>
        <dbReference type="Google" id="ProtNLM"/>
    </source>
</evidence>
<dbReference type="InterPro" id="IPR008972">
    <property type="entry name" value="Cupredoxin"/>
</dbReference>
<dbReference type="PANTHER" id="PTHR11709">
    <property type="entry name" value="MULTI-COPPER OXIDASE"/>
    <property type="match status" value="1"/>
</dbReference>
<evidence type="ECO:0000259" key="4">
    <source>
        <dbReference type="Pfam" id="PF00394"/>
    </source>
</evidence>
<evidence type="ECO:0000256" key="1">
    <source>
        <dbReference type="ARBA" id="ARBA00022723"/>
    </source>
</evidence>
<dbReference type="GO" id="GO:0005507">
    <property type="term" value="F:copper ion binding"/>
    <property type="evidence" value="ECO:0007669"/>
    <property type="project" value="InterPro"/>
</dbReference>
<dbReference type="CDD" id="cd13861">
    <property type="entry name" value="CuRO_1_CumA_like"/>
    <property type="match status" value="1"/>
</dbReference>
<keyword evidence="1" id="KW-0479">Metal-binding</keyword>
<evidence type="ECO:0000313" key="7">
    <source>
        <dbReference type="EMBL" id="OGZ45699.1"/>
    </source>
</evidence>
<dbReference type="GO" id="GO:0016491">
    <property type="term" value="F:oxidoreductase activity"/>
    <property type="evidence" value="ECO:0007669"/>
    <property type="project" value="UniProtKB-KW"/>
</dbReference>
<keyword evidence="2" id="KW-0560">Oxidoreductase</keyword>
<organism evidence="7 8">
    <name type="scientific">Candidatus Ryanbacteria bacterium RIFCSPHIGHO2_01_FULL_48_27</name>
    <dbReference type="NCBI Taxonomy" id="1802115"/>
    <lineage>
        <taxon>Bacteria</taxon>
        <taxon>Candidatus Ryaniibacteriota</taxon>
    </lineage>
</organism>
<keyword evidence="3" id="KW-0186">Copper</keyword>
<dbReference type="InterPro" id="IPR011706">
    <property type="entry name" value="Cu-oxidase_C"/>
</dbReference>